<name>A0A642UN57_DIURU</name>
<dbReference type="AlphaFoldDB" id="A0A642UN57"/>
<comment type="subcellular location">
    <subcellularLocation>
        <location evidence="1">Membrane</location>
        <topology evidence="1">Multi-pass membrane protein</topology>
    </subcellularLocation>
</comment>
<dbReference type="NCBIfam" id="NF038013">
    <property type="entry name" value="AceTr_1"/>
    <property type="match status" value="1"/>
</dbReference>
<dbReference type="OMA" id="AMHWAIS"/>
<feature type="region of interest" description="Disordered" evidence="6">
    <location>
        <begin position="1"/>
        <end position="20"/>
    </location>
</feature>
<dbReference type="InterPro" id="IPR000791">
    <property type="entry name" value="Gpr1/Fun34/SatP-like"/>
</dbReference>
<comment type="similarity">
    <text evidence="2">Belongs to the acetate uptake transporter (AceTr) (TC 2.A.96) family.</text>
</comment>
<evidence type="ECO:0000256" key="5">
    <source>
        <dbReference type="ARBA" id="ARBA00023136"/>
    </source>
</evidence>
<dbReference type="EMBL" id="SWFT01000092">
    <property type="protein sequence ID" value="KAA8902118.1"/>
    <property type="molecule type" value="Genomic_DNA"/>
</dbReference>
<evidence type="ECO:0000256" key="1">
    <source>
        <dbReference type="ARBA" id="ARBA00004141"/>
    </source>
</evidence>
<protein>
    <recommendedName>
        <fullName evidence="10">Ammonia transport outward protein 2</fullName>
    </recommendedName>
</protein>
<evidence type="ECO:0000256" key="6">
    <source>
        <dbReference type="SAM" id="MobiDB-lite"/>
    </source>
</evidence>
<keyword evidence="5 7" id="KW-0472">Membrane</keyword>
<feature type="transmembrane region" description="Helical" evidence="7">
    <location>
        <begin position="191"/>
        <end position="210"/>
    </location>
</feature>
<feature type="transmembrane region" description="Helical" evidence="7">
    <location>
        <begin position="222"/>
        <end position="242"/>
    </location>
</feature>
<feature type="compositionally biased region" description="Basic and acidic residues" evidence="6">
    <location>
        <begin position="1"/>
        <end position="15"/>
    </location>
</feature>
<evidence type="ECO:0000313" key="9">
    <source>
        <dbReference type="Proteomes" id="UP000449547"/>
    </source>
</evidence>
<organism evidence="8 9">
    <name type="scientific">Diutina rugosa</name>
    <name type="common">Yeast</name>
    <name type="synonym">Candida rugosa</name>
    <dbReference type="NCBI Taxonomy" id="5481"/>
    <lineage>
        <taxon>Eukaryota</taxon>
        <taxon>Fungi</taxon>
        <taxon>Dikarya</taxon>
        <taxon>Ascomycota</taxon>
        <taxon>Saccharomycotina</taxon>
        <taxon>Pichiomycetes</taxon>
        <taxon>Debaryomycetaceae</taxon>
        <taxon>Diutina</taxon>
    </lineage>
</organism>
<dbReference type="PANTHER" id="PTHR31123:SF1">
    <property type="entry name" value="ACCUMULATION OF DYADS PROTEIN 2-RELATED"/>
    <property type="match status" value="1"/>
</dbReference>
<evidence type="ECO:0000313" key="8">
    <source>
        <dbReference type="EMBL" id="KAA8902118.1"/>
    </source>
</evidence>
<dbReference type="RefSeq" id="XP_034012200.1">
    <property type="nucleotide sequence ID" value="XM_034155616.1"/>
</dbReference>
<dbReference type="PANTHER" id="PTHR31123">
    <property type="entry name" value="ACCUMULATION OF DYADS PROTEIN 2-RELATED"/>
    <property type="match status" value="1"/>
</dbReference>
<sequence length="260" mass="28343">MSESISTKEDRDRGSSLDVSRIQTAGENDEYIIIGNQKFHRYELMAAFGGTMNPGLSPPPKHKFANPAPIGLSAFGMTTFCMSLYNAQAMGVTIPNVVVIMGAFYGGAAQFLAGVWDLCVGNTFGGTAFCSFGAYWMAYMAMHVKAFNVIDAYVFEDGTPDTRQFHNAHGFFLVAWALYSFMLCSLTLKSTVAFCVMFICLTVTFILLAIGEFTDKVGVTRAGGVVGLVTAFLGWYNAWAGVVTKTNAYFTFYSIPLDRS</sequence>
<dbReference type="VEuPathDB" id="FungiDB:DIURU_002912"/>
<dbReference type="GO" id="GO:0005886">
    <property type="term" value="C:plasma membrane"/>
    <property type="evidence" value="ECO:0007669"/>
    <property type="project" value="TreeGrafter"/>
</dbReference>
<dbReference type="Pfam" id="PF01184">
    <property type="entry name" value="Gpr1_Fun34_YaaH"/>
    <property type="match status" value="1"/>
</dbReference>
<dbReference type="OrthoDB" id="3648309at2759"/>
<evidence type="ECO:0000256" key="4">
    <source>
        <dbReference type="ARBA" id="ARBA00022989"/>
    </source>
</evidence>
<gene>
    <name evidence="8" type="ORF">DIURU_002912</name>
</gene>
<dbReference type="GeneID" id="54781563"/>
<feature type="transmembrane region" description="Helical" evidence="7">
    <location>
        <begin position="167"/>
        <end position="185"/>
    </location>
</feature>
<comment type="caution">
    <text evidence="8">The sequence shown here is derived from an EMBL/GenBank/DDBJ whole genome shotgun (WGS) entry which is preliminary data.</text>
</comment>
<reference evidence="8 9" key="1">
    <citation type="submission" date="2019-07" db="EMBL/GenBank/DDBJ databases">
        <title>Genome assembly of two rare yeast pathogens: Diutina rugosa and Trichomonascus ciferrii.</title>
        <authorList>
            <person name="Mixao V."/>
            <person name="Saus E."/>
            <person name="Hansen A."/>
            <person name="Lass-Flor C."/>
            <person name="Gabaldon T."/>
        </authorList>
    </citation>
    <scope>NUCLEOTIDE SEQUENCE [LARGE SCALE GENOMIC DNA]</scope>
    <source>
        <strain evidence="8 9">CBS 613</strain>
    </source>
</reference>
<evidence type="ECO:0008006" key="10">
    <source>
        <dbReference type="Google" id="ProtNLM"/>
    </source>
</evidence>
<evidence type="ECO:0000256" key="7">
    <source>
        <dbReference type="SAM" id="Phobius"/>
    </source>
</evidence>
<keyword evidence="3 7" id="KW-0812">Transmembrane</keyword>
<evidence type="ECO:0000256" key="3">
    <source>
        <dbReference type="ARBA" id="ARBA00022692"/>
    </source>
</evidence>
<dbReference type="Proteomes" id="UP000449547">
    <property type="component" value="Unassembled WGS sequence"/>
</dbReference>
<dbReference type="GO" id="GO:0015123">
    <property type="term" value="F:acetate transmembrane transporter activity"/>
    <property type="evidence" value="ECO:0007669"/>
    <property type="project" value="TreeGrafter"/>
</dbReference>
<proteinExistence type="inferred from homology"/>
<keyword evidence="9" id="KW-1185">Reference proteome</keyword>
<evidence type="ECO:0000256" key="2">
    <source>
        <dbReference type="ARBA" id="ARBA00005587"/>
    </source>
</evidence>
<keyword evidence="4 7" id="KW-1133">Transmembrane helix</keyword>
<accession>A0A642UN57</accession>
<dbReference type="InterPro" id="IPR051633">
    <property type="entry name" value="AceTr"/>
</dbReference>